<dbReference type="EnsemblPlants" id="KRH75601">
    <property type="protein sequence ID" value="KRH75601"/>
    <property type="gene ID" value="GLYMA_01G095800"/>
</dbReference>
<dbReference type="AlphaFoldDB" id="A0A0R0L8W6"/>
<reference evidence="2 3" key="1">
    <citation type="journal article" date="2010" name="Nature">
        <title>Genome sequence of the palaeopolyploid soybean.</title>
        <authorList>
            <person name="Schmutz J."/>
            <person name="Cannon S.B."/>
            <person name="Schlueter J."/>
            <person name="Ma J."/>
            <person name="Mitros T."/>
            <person name="Nelson W."/>
            <person name="Hyten D.L."/>
            <person name="Song Q."/>
            <person name="Thelen J.J."/>
            <person name="Cheng J."/>
            <person name="Xu D."/>
            <person name="Hellsten U."/>
            <person name="May G.D."/>
            <person name="Yu Y."/>
            <person name="Sakurai T."/>
            <person name="Umezawa T."/>
            <person name="Bhattacharyya M.K."/>
            <person name="Sandhu D."/>
            <person name="Valliyodan B."/>
            <person name="Lindquist E."/>
            <person name="Peto M."/>
            <person name="Grant D."/>
            <person name="Shu S."/>
            <person name="Goodstein D."/>
            <person name="Barry K."/>
            <person name="Futrell-Griggs M."/>
            <person name="Abernathy B."/>
            <person name="Du J."/>
            <person name="Tian Z."/>
            <person name="Zhu L."/>
            <person name="Gill N."/>
            <person name="Joshi T."/>
            <person name="Libault M."/>
            <person name="Sethuraman A."/>
            <person name="Zhang X.-C."/>
            <person name="Shinozaki K."/>
            <person name="Nguyen H.T."/>
            <person name="Wing R.A."/>
            <person name="Cregan P."/>
            <person name="Specht J."/>
            <person name="Grimwood J."/>
            <person name="Rokhsar D."/>
            <person name="Stacey G."/>
            <person name="Shoemaker R.C."/>
            <person name="Jackson S.A."/>
        </authorList>
    </citation>
    <scope>NUCLEOTIDE SEQUENCE [LARGE SCALE GENOMIC DNA]</scope>
    <source>
        <strain evidence="3">cv. Williams 82</strain>
        <tissue evidence="2">Callus</tissue>
    </source>
</reference>
<reference evidence="2" key="3">
    <citation type="submission" date="2018-07" db="EMBL/GenBank/DDBJ databases">
        <title>WGS assembly of Glycine max.</title>
        <authorList>
            <person name="Schmutz J."/>
            <person name="Cannon S."/>
            <person name="Schlueter J."/>
            <person name="Ma J."/>
            <person name="Mitros T."/>
            <person name="Nelson W."/>
            <person name="Hyten D."/>
            <person name="Song Q."/>
            <person name="Thelen J."/>
            <person name="Cheng J."/>
            <person name="Xu D."/>
            <person name="Hellsten U."/>
            <person name="May G."/>
            <person name="Yu Y."/>
            <person name="Sakurai T."/>
            <person name="Umezawa T."/>
            <person name="Bhattacharyya M."/>
            <person name="Sandhu D."/>
            <person name="Valliyodan B."/>
            <person name="Lindquist E."/>
            <person name="Peto M."/>
            <person name="Grant D."/>
            <person name="Shu S."/>
            <person name="Goodstein D."/>
            <person name="Barry K."/>
            <person name="Futrell-Griggs M."/>
            <person name="Abernathy B."/>
            <person name="Du J."/>
            <person name="Tian Z."/>
            <person name="Zhu L."/>
            <person name="Gill N."/>
            <person name="Joshi T."/>
            <person name="Libault M."/>
            <person name="Sethuraman A."/>
            <person name="Zhang X."/>
            <person name="Shinozaki K."/>
            <person name="Nguyen H."/>
            <person name="Wing R."/>
            <person name="Cregan P."/>
            <person name="Specht J."/>
            <person name="Grimwood J."/>
            <person name="Rokhsar D."/>
            <person name="Stacey G."/>
            <person name="Shoemaker R."/>
            <person name="Jackson S."/>
        </authorList>
    </citation>
    <scope>NUCLEOTIDE SEQUENCE</scope>
    <source>
        <tissue evidence="2">Callus</tissue>
    </source>
</reference>
<proteinExistence type="predicted"/>
<dbReference type="Proteomes" id="UP000008827">
    <property type="component" value="Chromosome 1"/>
</dbReference>
<evidence type="ECO:0000313" key="3">
    <source>
        <dbReference type="EnsemblPlants" id="KRH75601"/>
    </source>
</evidence>
<organism evidence="2">
    <name type="scientific">Glycine max</name>
    <name type="common">Soybean</name>
    <name type="synonym">Glycine hispida</name>
    <dbReference type="NCBI Taxonomy" id="3847"/>
    <lineage>
        <taxon>Eukaryota</taxon>
        <taxon>Viridiplantae</taxon>
        <taxon>Streptophyta</taxon>
        <taxon>Embryophyta</taxon>
        <taxon>Tracheophyta</taxon>
        <taxon>Spermatophyta</taxon>
        <taxon>Magnoliopsida</taxon>
        <taxon>eudicotyledons</taxon>
        <taxon>Gunneridae</taxon>
        <taxon>Pentapetalae</taxon>
        <taxon>rosids</taxon>
        <taxon>fabids</taxon>
        <taxon>Fabales</taxon>
        <taxon>Fabaceae</taxon>
        <taxon>Papilionoideae</taxon>
        <taxon>50 kb inversion clade</taxon>
        <taxon>NPAAA clade</taxon>
        <taxon>indigoferoid/millettioid clade</taxon>
        <taxon>Phaseoleae</taxon>
        <taxon>Glycine</taxon>
        <taxon>Glycine subgen. Soja</taxon>
    </lineage>
</organism>
<dbReference type="Gramene" id="KRH75601">
    <property type="protein sequence ID" value="KRH75601"/>
    <property type="gene ID" value="GLYMA_01G095800"/>
</dbReference>
<evidence type="ECO:0000256" key="1">
    <source>
        <dbReference type="SAM" id="Phobius"/>
    </source>
</evidence>
<keyword evidence="4" id="KW-1185">Reference proteome</keyword>
<evidence type="ECO:0000313" key="2">
    <source>
        <dbReference type="EMBL" id="KRH75601.1"/>
    </source>
</evidence>
<feature type="transmembrane region" description="Helical" evidence="1">
    <location>
        <begin position="41"/>
        <end position="68"/>
    </location>
</feature>
<gene>
    <name evidence="2" type="ORF">GLYMA_01G095800</name>
</gene>
<name>A0A0R0L8W6_SOYBN</name>
<keyword evidence="1" id="KW-1133">Transmembrane helix</keyword>
<dbReference type="InParanoid" id="A0A0R0L8W6"/>
<evidence type="ECO:0000313" key="4">
    <source>
        <dbReference type="Proteomes" id="UP000008827"/>
    </source>
</evidence>
<accession>A0A0R0L8W6</accession>
<sequence>MSDVICSKCHIYCTVIFGVFLKPMEDISAMLPLSLVESYCYSLLVFCLSVLLPLFINYWLIFLPGLLWGQI</sequence>
<keyword evidence="1" id="KW-0812">Transmembrane</keyword>
<dbReference type="EMBL" id="CM000834">
    <property type="protein sequence ID" value="KRH75601.1"/>
    <property type="molecule type" value="Genomic_DNA"/>
</dbReference>
<protein>
    <submittedName>
        <fullName evidence="2 3">Uncharacterized protein</fullName>
    </submittedName>
</protein>
<keyword evidence="1" id="KW-0472">Membrane</keyword>
<reference evidence="3" key="2">
    <citation type="submission" date="2018-02" db="UniProtKB">
        <authorList>
            <consortium name="EnsemblPlants"/>
        </authorList>
    </citation>
    <scope>IDENTIFICATION</scope>
    <source>
        <strain evidence="3">Williams 82</strain>
    </source>
</reference>